<feature type="compositionally biased region" description="Polar residues" evidence="9">
    <location>
        <begin position="898"/>
        <end position="923"/>
    </location>
</feature>
<sequence>MAAVEPRPYKKPRFKCVGGTMRRPKLPNSHESRRSPPPPNVVYEAYKSVMSNNHVKSVQTDTGWELTREQILEYMKQLNNGEIKPPKLVPATPPRLQSQEAEEQPSLAATPPKLGASDSLTPSVTLGPEEPTELKSPPLLAKVILHPPTPPVRKTQIIPANVEIRHPSKNKFFKSRGERLPNEAEALVAMTASGSGPKLSLPPGPTFAPMPGQGMTRSVGPRTKNMTSRPPLPKANQQTQPPRLSLAVTQIPKKTTNRSMNFCQSPVFVNDGSAERSTEVQYELSLRRKETMSTKIEKDQEKPAINARLFSPTQTSPSGRRTSNSSDSDKEVIIKPDLIRSKENSTLKTDNLVSSSSDGAASENTRQGLLASDVPSVSCQSLSGDNSSLDLNDGKNRSDFVDLSVVSLSPSALKEGKGKKPGIVNAVVEDSSTTRDTGKLSATPHCEPVELNNKDSWKPNSGNTRAMLEKVMLIESEPIVSNYVEVNEPPLDKNIERVVVSSEAVDLLQTTVVVSSRNEEPHETGTEKDISKALKNPKNSVASNVKIGSSSDVRSDEVVPGLPGPWRPPLNSASGGLLPGPEAGSFPPFDIRPDSMTTVETADVDTKLSVDAETTQKKSTLPAKMTDFPGTEVARDHSAIEPLSHEAVLDTGSLAVPIQANVKAACQEQSAEDGTVTNRDEKTEASDPSSAEQDASASIDCLRSSVPPKKPEDSRSAKKTPEFVQKDALLRQCLSSPLQKESQKESLVFSPKQIDGSCGSSSPKTVERTPGTESYLKSKQSNSAYGGPAQLDGPLPIQRAENKVPDNALKVQKPGNEINYVSSDQHFSASPLPSIQSFLAPRPLSTSAGALPPSNTASICQSHETLKSFSPVSQPSTFHDGGRASSTASPQTQPSTSHAPSTKSSMQPNSFNHQQPPSPSYVSSRIAHQPQSLCPSFCASAPQRPLPPVRSIMSHQKCRVPSKQLPSRPQDSQTHLSAFVGFLENPISNGLLPRTDQASPTQQANSRPSEYHQSSQGTSGNLEKKDSSSPAPQTFSASISNVIQRVATSSFQATATVQGAATPSDSLEKQVVKAQQAFIQRMYEKKKEQERQRLLKKEAATKRRGELKEVKADEGRQEEPAVKKRKEQGVEAPATPLAVKKKDDDASPKPPKIKKKNSVDISDKVLEMRLCLPKCRPGKFVQDVSCLEISKTLDQCSECYNRMSANSGGGGVPVTSGDYCRFVNFRKLRTVGIDEYKVEGFMSIGDDVEEKDVEIWSVDSKSAKCSREAAKFLLTFTCSELCRIAKEEEDVVRKYLERRSSDEGKEIAYKRQVERVRELCDACSTTIFNTHWFCSHCGLAVCPDCYRDRFERPTQSGSIDEKSSNSDEHGWPLCTKEKAVHVENALLLAQIIPGECLRVVSEMAHSISARLKLPHYCSCELPEVSNSRVETSSEFLEEEELIDSDSSNDLPELKMNMFCPRRGGREQRIRISQRDKLRPELSHLPSLTIAPNEKYMELLGINLEVCNEDSFGCCLKSVLDSLPPPLTQLSREWPAVQPKNIPTDVCKGPSKSTCDRSDGEYFSAEFAAHFPLFPVVLPSAAFTLPLLFRTKTATDLPQTELSARWLCDGGLLQLTDTSHSRNVSLFQEQWRRGQPIIVSNVGLKLNMDLWTPEAFSRDFGHLENDLVNCLTGNMVPKQPMKLFWDGFDCVSKRLKDKDGNPMLLKLKDWPPGEDFADLMPRRFKDLMAALPMGQYTRRNGRLNLAGYLPQFFSRPDLGPKMYIAYGSATHPNKGTTNLHLDISDAVNVMVYVGIPDNLPREEVLKGVLRGLDEAGCDVQTRRRVREAGEVPGALWHIYNPRDSDKIRDLLRRVQRERGIEKFEYQTDPIHDQSVYLDGILRERLYNEYGVEGYAIAQCMGDSVFIPAGAPHQVRNLHNCIKVAEDFVSPENVSHCLHLTKEFRNLSDSHTNHEDKLQIKNIIYHATKAACKWLSKESKYVYKPID</sequence>
<feature type="compositionally biased region" description="Basic and acidic residues" evidence="9">
    <location>
        <begin position="709"/>
        <end position="729"/>
    </location>
</feature>
<dbReference type="GO" id="GO:0006357">
    <property type="term" value="P:regulation of transcription by RNA polymerase II"/>
    <property type="evidence" value="ECO:0007669"/>
    <property type="project" value="TreeGrafter"/>
</dbReference>
<dbReference type="SMART" id="SM00558">
    <property type="entry name" value="JmjC"/>
    <property type="match status" value="1"/>
</dbReference>
<feature type="region of interest" description="Disordered" evidence="9">
    <location>
        <begin position="1"/>
        <end position="42"/>
    </location>
</feature>
<comment type="cofactor">
    <cofactor evidence="1">
        <name>Fe(2+)</name>
        <dbReference type="ChEBI" id="CHEBI:29033"/>
    </cofactor>
</comment>
<protein>
    <recommendedName>
        <fullName evidence="7">[histone H3]-dimethyl-L-lysine(9) demethylase</fullName>
        <ecNumber evidence="7">1.14.11.65</ecNumber>
    </recommendedName>
</protein>
<evidence type="ECO:0000256" key="2">
    <source>
        <dbReference type="ARBA" id="ARBA00004123"/>
    </source>
</evidence>
<feature type="compositionally biased region" description="Polar residues" evidence="9">
    <location>
        <begin position="346"/>
        <end position="367"/>
    </location>
</feature>
<feature type="region of interest" description="Disordered" evidence="9">
    <location>
        <begin position="1087"/>
        <end position="1157"/>
    </location>
</feature>
<dbReference type="EC" id="1.14.11.65" evidence="7"/>
<accession>A0A7R8WIR7</accession>
<comment type="subcellular location">
    <subcellularLocation>
        <location evidence="2">Nucleus</location>
    </subcellularLocation>
</comment>
<dbReference type="InterPro" id="IPR003347">
    <property type="entry name" value="JmjC_dom"/>
</dbReference>
<feature type="compositionally biased region" description="Low complexity" evidence="9">
    <location>
        <begin position="381"/>
        <end position="391"/>
    </location>
</feature>
<comment type="catalytic activity">
    <reaction evidence="8">
        <text>N(6),N(6)-dimethyl-L-lysyl(9)-[histone H3] + 2 2-oxoglutarate + 2 O2 = L-lysyl(9)-[histone H3] + 2 formaldehyde + 2 succinate + 2 CO2</text>
        <dbReference type="Rhea" id="RHEA:60188"/>
        <dbReference type="Rhea" id="RHEA-COMP:15541"/>
        <dbReference type="Rhea" id="RHEA-COMP:15546"/>
        <dbReference type="ChEBI" id="CHEBI:15379"/>
        <dbReference type="ChEBI" id="CHEBI:16526"/>
        <dbReference type="ChEBI" id="CHEBI:16810"/>
        <dbReference type="ChEBI" id="CHEBI:16842"/>
        <dbReference type="ChEBI" id="CHEBI:29969"/>
        <dbReference type="ChEBI" id="CHEBI:30031"/>
        <dbReference type="ChEBI" id="CHEBI:61976"/>
        <dbReference type="EC" id="1.14.11.65"/>
    </reaction>
</comment>
<feature type="compositionally biased region" description="Basic and acidic residues" evidence="9">
    <location>
        <begin position="292"/>
        <end position="302"/>
    </location>
</feature>
<evidence type="ECO:0000259" key="10">
    <source>
        <dbReference type="PROSITE" id="PS51184"/>
    </source>
</evidence>
<feature type="region of interest" description="Disordered" evidence="9">
    <location>
        <begin position="542"/>
        <end position="568"/>
    </location>
</feature>
<dbReference type="InterPro" id="IPR045109">
    <property type="entry name" value="LSDs-like"/>
</dbReference>
<dbReference type="GO" id="GO:0003712">
    <property type="term" value="F:transcription coregulator activity"/>
    <property type="evidence" value="ECO:0007669"/>
    <property type="project" value="TreeGrafter"/>
</dbReference>
<feature type="region of interest" description="Disordered" evidence="9">
    <location>
        <begin position="78"/>
        <end position="138"/>
    </location>
</feature>
<gene>
    <name evidence="11" type="ORF">CTOB1V02_LOCUS7405</name>
</gene>
<dbReference type="OrthoDB" id="1667110at2759"/>
<feature type="compositionally biased region" description="Polar residues" evidence="9">
    <location>
        <begin position="996"/>
        <end position="1021"/>
    </location>
</feature>
<proteinExistence type="predicted"/>
<keyword evidence="4" id="KW-0560">Oxidoreductase</keyword>
<feature type="compositionally biased region" description="Polar residues" evidence="9">
    <location>
        <begin position="771"/>
        <end position="784"/>
    </location>
</feature>
<feature type="compositionally biased region" description="Polar residues" evidence="9">
    <location>
        <begin position="542"/>
        <end position="552"/>
    </location>
</feature>
<feature type="compositionally biased region" description="Polar residues" evidence="9">
    <location>
        <begin position="866"/>
        <end position="877"/>
    </location>
</feature>
<evidence type="ECO:0000256" key="8">
    <source>
        <dbReference type="ARBA" id="ARBA00047648"/>
    </source>
</evidence>
<evidence type="ECO:0000256" key="7">
    <source>
        <dbReference type="ARBA" id="ARBA00038951"/>
    </source>
</evidence>
<dbReference type="FunFam" id="2.60.120.650:FF:000004">
    <property type="entry name" value="Putative lysine-specific demethylase 3B"/>
    <property type="match status" value="1"/>
</dbReference>
<feature type="region of interest" description="Disordered" evidence="9">
    <location>
        <begin position="667"/>
        <end position="817"/>
    </location>
</feature>
<feature type="compositionally biased region" description="Polar residues" evidence="9">
    <location>
        <begin position="686"/>
        <end position="696"/>
    </location>
</feature>
<feature type="region of interest" description="Disordered" evidence="9">
    <location>
        <begin position="208"/>
        <end position="243"/>
    </location>
</feature>
<evidence type="ECO:0000256" key="9">
    <source>
        <dbReference type="SAM" id="MobiDB-lite"/>
    </source>
</evidence>
<evidence type="ECO:0000256" key="4">
    <source>
        <dbReference type="ARBA" id="ARBA00023002"/>
    </source>
</evidence>
<feature type="compositionally biased region" description="Low complexity" evidence="9">
    <location>
        <begin position="884"/>
        <end position="897"/>
    </location>
</feature>
<feature type="compositionally biased region" description="Basic and acidic residues" evidence="9">
    <location>
        <begin position="327"/>
        <end position="345"/>
    </location>
</feature>
<evidence type="ECO:0000256" key="3">
    <source>
        <dbReference type="ARBA" id="ARBA00022723"/>
    </source>
</evidence>
<dbReference type="GO" id="GO:0031490">
    <property type="term" value="F:chromatin DNA binding"/>
    <property type="evidence" value="ECO:0007669"/>
    <property type="project" value="TreeGrafter"/>
</dbReference>
<dbReference type="PROSITE" id="PS51184">
    <property type="entry name" value="JMJC"/>
    <property type="match status" value="1"/>
</dbReference>
<dbReference type="Pfam" id="PF02373">
    <property type="entry name" value="JmjC"/>
    <property type="match status" value="1"/>
</dbReference>
<dbReference type="Gene3D" id="2.60.120.650">
    <property type="entry name" value="Cupin"/>
    <property type="match status" value="1"/>
</dbReference>
<dbReference type="GO" id="GO:0046872">
    <property type="term" value="F:metal ion binding"/>
    <property type="evidence" value="ECO:0007669"/>
    <property type="project" value="UniProtKB-KW"/>
</dbReference>
<feature type="region of interest" description="Disordered" evidence="9">
    <location>
        <begin position="434"/>
        <end position="461"/>
    </location>
</feature>
<name>A0A7R8WIR7_9CRUS</name>
<evidence type="ECO:0000256" key="5">
    <source>
        <dbReference type="ARBA" id="ARBA00023004"/>
    </source>
</evidence>
<organism evidence="11">
    <name type="scientific">Cyprideis torosa</name>
    <dbReference type="NCBI Taxonomy" id="163714"/>
    <lineage>
        <taxon>Eukaryota</taxon>
        <taxon>Metazoa</taxon>
        <taxon>Ecdysozoa</taxon>
        <taxon>Arthropoda</taxon>
        <taxon>Crustacea</taxon>
        <taxon>Oligostraca</taxon>
        <taxon>Ostracoda</taxon>
        <taxon>Podocopa</taxon>
        <taxon>Podocopida</taxon>
        <taxon>Cytherocopina</taxon>
        <taxon>Cytheroidea</taxon>
        <taxon>Cytherideidae</taxon>
        <taxon>Cyprideis</taxon>
    </lineage>
</organism>
<feature type="region of interest" description="Disordered" evidence="9">
    <location>
        <begin position="292"/>
        <end position="393"/>
    </location>
</feature>
<keyword evidence="5" id="KW-0408">Iron</keyword>
<dbReference type="GO" id="GO:0000118">
    <property type="term" value="C:histone deacetylase complex"/>
    <property type="evidence" value="ECO:0007669"/>
    <property type="project" value="TreeGrafter"/>
</dbReference>
<dbReference type="GO" id="GO:0140683">
    <property type="term" value="F:histone H3K9me/H3K9me2 demethylase activity"/>
    <property type="evidence" value="ECO:0007669"/>
    <property type="project" value="UniProtKB-EC"/>
</dbReference>
<keyword evidence="3" id="KW-0479">Metal-binding</keyword>
<keyword evidence="6" id="KW-0539">Nucleus</keyword>
<evidence type="ECO:0000256" key="1">
    <source>
        <dbReference type="ARBA" id="ARBA00001954"/>
    </source>
</evidence>
<feature type="compositionally biased region" description="Polar residues" evidence="9">
    <location>
        <begin position="311"/>
        <end position="326"/>
    </location>
</feature>
<dbReference type="PANTHER" id="PTHR12549:SF38">
    <property type="entry name" value="JMJC DOMAIN-CONTAINING HISTONE DEMETHYLASE 2, ISOFORM A"/>
    <property type="match status" value="1"/>
</dbReference>
<feature type="region of interest" description="Disordered" evidence="9">
    <location>
        <begin position="866"/>
        <end position="926"/>
    </location>
</feature>
<dbReference type="SUPFAM" id="SSF51197">
    <property type="entry name" value="Clavaminate synthase-like"/>
    <property type="match status" value="1"/>
</dbReference>
<evidence type="ECO:0000313" key="11">
    <source>
        <dbReference type="EMBL" id="CAD7229536.1"/>
    </source>
</evidence>
<dbReference type="EMBL" id="OB662126">
    <property type="protein sequence ID" value="CAD7229536.1"/>
    <property type="molecule type" value="Genomic_DNA"/>
</dbReference>
<feature type="region of interest" description="Disordered" evidence="9">
    <location>
        <begin position="988"/>
        <end position="1034"/>
    </location>
</feature>
<dbReference type="PANTHER" id="PTHR12549">
    <property type="entry name" value="JMJC DOMAIN-CONTAINING HISTONE DEMETHYLATION PROTEIN"/>
    <property type="match status" value="1"/>
</dbReference>
<feature type="domain" description="JmjC" evidence="10">
    <location>
        <begin position="1737"/>
        <end position="1943"/>
    </location>
</feature>
<feature type="compositionally biased region" description="Basic and acidic residues" evidence="9">
    <location>
        <begin position="1087"/>
        <end position="1122"/>
    </location>
</feature>
<dbReference type="GO" id="GO:0000785">
    <property type="term" value="C:chromatin"/>
    <property type="evidence" value="ECO:0007669"/>
    <property type="project" value="TreeGrafter"/>
</dbReference>
<evidence type="ECO:0000256" key="6">
    <source>
        <dbReference type="ARBA" id="ARBA00023242"/>
    </source>
</evidence>
<reference evidence="11" key="1">
    <citation type="submission" date="2020-11" db="EMBL/GenBank/DDBJ databases">
        <authorList>
            <person name="Tran Van P."/>
        </authorList>
    </citation>
    <scope>NUCLEOTIDE SEQUENCE</scope>
</reference>
<feature type="region of interest" description="Disordered" evidence="9">
    <location>
        <begin position="953"/>
        <end position="972"/>
    </location>
</feature>